<organism evidence="9 10">
    <name type="scientific">Clostridium polyendosporum</name>
    <dbReference type="NCBI Taxonomy" id="69208"/>
    <lineage>
        <taxon>Bacteria</taxon>
        <taxon>Bacillati</taxon>
        <taxon>Bacillota</taxon>
        <taxon>Clostridia</taxon>
        <taxon>Eubacteriales</taxon>
        <taxon>Clostridiaceae</taxon>
        <taxon>Clostridium</taxon>
    </lineage>
</organism>
<evidence type="ECO:0000256" key="4">
    <source>
        <dbReference type="ARBA" id="ARBA00022475"/>
    </source>
</evidence>
<feature type="transmembrane region" description="Helical" evidence="8">
    <location>
        <begin position="35"/>
        <end position="53"/>
    </location>
</feature>
<dbReference type="RefSeq" id="WP_212904077.1">
    <property type="nucleotide sequence ID" value="NZ_BOPZ01000016.1"/>
</dbReference>
<dbReference type="AlphaFoldDB" id="A0A919S1D6"/>
<feature type="transmembrane region" description="Helical" evidence="8">
    <location>
        <begin position="231"/>
        <end position="249"/>
    </location>
</feature>
<dbReference type="GO" id="GO:0005886">
    <property type="term" value="C:plasma membrane"/>
    <property type="evidence" value="ECO:0007669"/>
    <property type="project" value="UniProtKB-SubCell"/>
</dbReference>
<feature type="transmembrane region" description="Helical" evidence="8">
    <location>
        <begin position="126"/>
        <end position="148"/>
    </location>
</feature>
<dbReference type="PANTHER" id="PTHR36838:SF1">
    <property type="entry name" value="SLR1864 PROTEIN"/>
    <property type="match status" value="1"/>
</dbReference>
<evidence type="ECO:0000256" key="1">
    <source>
        <dbReference type="ARBA" id="ARBA00004651"/>
    </source>
</evidence>
<dbReference type="PANTHER" id="PTHR36838">
    <property type="entry name" value="AUXIN EFFLUX CARRIER FAMILY PROTEIN"/>
    <property type="match status" value="1"/>
</dbReference>
<dbReference type="InterPro" id="IPR004776">
    <property type="entry name" value="Mem_transp_PIN-like"/>
</dbReference>
<dbReference type="EMBL" id="BOPZ01000016">
    <property type="protein sequence ID" value="GIM29380.1"/>
    <property type="molecule type" value="Genomic_DNA"/>
</dbReference>
<feature type="transmembrane region" description="Helical" evidence="8">
    <location>
        <begin position="6"/>
        <end position="23"/>
    </location>
</feature>
<comment type="similarity">
    <text evidence="2">Belongs to the auxin efflux carrier (TC 2.A.69) family.</text>
</comment>
<evidence type="ECO:0000256" key="3">
    <source>
        <dbReference type="ARBA" id="ARBA00022448"/>
    </source>
</evidence>
<keyword evidence="7 8" id="KW-0472">Membrane</keyword>
<feature type="transmembrane region" description="Helical" evidence="8">
    <location>
        <begin position="98"/>
        <end position="120"/>
    </location>
</feature>
<keyword evidence="3" id="KW-0813">Transport</keyword>
<feature type="transmembrane region" description="Helical" evidence="8">
    <location>
        <begin position="290"/>
        <end position="314"/>
    </location>
</feature>
<comment type="subcellular location">
    <subcellularLocation>
        <location evidence="1">Cell membrane</location>
        <topology evidence="1">Multi-pass membrane protein</topology>
    </subcellularLocation>
</comment>
<evidence type="ECO:0000256" key="6">
    <source>
        <dbReference type="ARBA" id="ARBA00022989"/>
    </source>
</evidence>
<evidence type="ECO:0000256" key="7">
    <source>
        <dbReference type="ARBA" id="ARBA00023136"/>
    </source>
</evidence>
<evidence type="ECO:0000256" key="5">
    <source>
        <dbReference type="ARBA" id="ARBA00022692"/>
    </source>
</evidence>
<evidence type="ECO:0000256" key="2">
    <source>
        <dbReference type="ARBA" id="ARBA00010145"/>
    </source>
</evidence>
<dbReference type="Proteomes" id="UP000679179">
    <property type="component" value="Unassembled WGS sequence"/>
</dbReference>
<gene>
    <name evidence="9" type="ORF">CPJCM30710_20460</name>
</gene>
<keyword evidence="5 8" id="KW-0812">Transmembrane</keyword>
<accession>A0A919S1D6</accession>
<evidence type="ECO:0000313" key="10">
    <source>
        <dbReference type="Proteomes" id="UP000679179"/>
    </source>
</evidence>
<feature type="transmembrane region" description="Helical" evidence="8">
    <location>
        <begin position="168"/>
        <end position="187"/>
    </location>
</feature>
<dbReference type="InterPro" id="IPR038770">
    <property type="entry name" value="Na+/solute_symporter_sf"/>
</dbReference>
<sequence>MILDAFNGVLILIFLIGVGFILGKLKWFDENSNTLLTRLVVYISLPTFMLSNLTTSFTKEQLIQWSNGFLIVIISILLTYSIGFIITKIFKVSPERKGVFRSLFGLSNTIFVGLPVNIAIFGEKALPFILIYYVVNTLSFWSIATYDIRCDCKDVKGSILSLDNIKNIFSPPLIAFIFSVVLIMLELSLPKFIIDGCKYLGSLTTPLSTLFIGSILSTMNFKELALNKDSLLIIIGRFILSPLITYAFLTLTNFPILMKQVFVVMSAMPVMNTSAIVARRYGGDYKFATAMNAVTLIVSFIFIPIYIFLFQYVFK</sequence>
<dbReference type="Gene3D" id="1.20.1530.20">
    <property type="match status" value="1"/>
</dbReference>
<feature type="transmembrane region" description="Helical" evidence="8">
    <location>
        <begin position="199"/>
        <end position="219"/>
    </location>
</feature>
<keyword evidence="4" id="KW-1003">Cell membrane</keyword>
<feature type="transmembrane region" description="Helical" evidence="8">
    <location>
        <begin position="65"/>
        <end position="86"/>
    </location>
</feature>
<name>A0A919S1D6_9CLOT</name>
<evidence type="ECO:0000313" key="9">
    <source>
        <dbReference type="EMBL" id="GIM29380.1"/>
    </source>
</evidence>
<reference evidence="9" key="1">
    <citation type="submission" date="2021-03" db="EMBL/GenBank/DDBJ databases">
        <title>Taxonomic study of Clostridium polyendosporum from meadow-gley soil under rice.</title>
        <authorList>
            <person name="Kobayashi H."/>
            <person name="Tanizawa Y."/>
            <person name="Yagura M."/>
        </authorList>
    </citation>
    <scope>NUCLEOTIDE SEQUENCE</scope>
    <source>
        <strain evidence="9">JCM 30710</strain>
    </source>
</reference>
<dbReference type="GO" id="GO:0055085">
    <property type="term" value="P:transmembrane transport"/>
    <property type="evidence" value="ECO:0007669"/>
    <property type="project" value="InterPro"/>
</dbReference>
<keyword evidence="6 8" id="KW-1133">Transmembrane helix</keyword>
<proteinExistence type="inferred from homology"/>
<evidence type="ECO:0000256" key="8">
    <source>
        <dbReference type="SAM" id="Phobius"/>
    </source>
</evidence>
<comment type="caution">
    <text evidence="9">The sequence shown here is derived from an EMBL/GenBank/DDBJ whole genome shotgun (WGS) entry which is preliminary data.</text>
</comment>
<keyword evidence="10" id="KW-1185">Reference proteome</keyword>
<dbReference type="Pfam" id="PF03547">
    <property type="entry name" value="Mem_trans"/>
    <property type="match status" value="2"/>
</dbReference>
<protein>
    <submittedName>
        <fullName evidence="9">Malate transporter</fullName>
    </submittedName>
</protein>